<evidence type="ECO:0000256" key="3">
    <source>
        <dbReference type="ARBA" id="ARBA00006577"/>
    </source>
</evidence>
<organism evidence="13 14">
    <name type="scientific">Hallerella porci</name>
    <dbReference type="NCBI Taxonomy" id="1945871"/>
    <lineage>
        <taxon>Bacteria</taxon>
        <taxon>Pseudomonadati</taxon>
        <taxon>Fibrobacterota</taxon>
        <taxon>Fibrobacteria</taxon>
        <taxon>Fibrobacterales</taxon>
        <taxon>Fibrobacteraceae</taxon>
        <taxon>Hallerella</taxon>
    </lineage>
</organism>
<proteinExistence type="inferred from homology"/>
<keyword evidence="7 9" id="KW-0413">Isomerase</keyword>
<dbReference type="PANTHER" id="PTHR47861">
    <property type="entry name" value="FKBP-TYPE PEPTIDYL-PROLYL CIS-TRANS ISOMERASE SLYD"/>
    <property type="match status" value="1"/>
</dbReference>
<feature type="compositionally biased region" description="Acidic residues" evidence="11">
    <location>
        <begin position="174"/>
        <end position="199"/>
    </location>
</feature>
<dbReference type="Proteomes" id="UP000245523">
    <property type="component" value="Unassembled WGS sequence"/>
</dbReference>
<dbReference type="EC" id="5.2.1.8" evidence="10"/>
<keyword evidence="6" id="KW-0143">Chaperone</keyword>
<evidence type="ECO:0000256" key="11">
    <source>
        <dbReference type="SAM" id="MobiDB-lite"/>
    </source>
</evidence>
<dbReference type="Pfam" id="PF00254">
    <property type="entry name" value="FKBP_C"/>
    <property type="match status" value="1"/>
</dbReference>
<evidence type="ECO:0000256" key="2">
    <source>
        <dbReference type="ARBA" id="ARBA00004496"/>
    </source>
</evidence>
<evidence type="ECO:0000256" key="1">
    <source>
        <dbReference type="ARBA" id="ARBA00000971"/>
    </source>
</evidence>
<reference evidence="13 14" key="1">
    <citation type="submission" date="2018-05" db="EMBL/GenBank/DDBJ databases">
        <title>Animal gut microbial communities from fecal samples from Wisconsin, USA.</title>
        <authorList>
            <person name="Neumann A."/>
        </authorList>
    </citation>
    <scope>NUCLEOTIDE SEQUENCE [LARGE SCALE GENOMIC DNA]</scope>
    <source>
        <strain evidence="13 14">UWS4</strain>
    </source>
</reference>
<comment type="catalytic activity">
    <reaction evidence="1 9 10">
        <text>[protein]-peptidylproline (omega=180) = [protein]-peptidylproline (omega=0)</text>
        <dbReference type="Rhea" id="RHEA:16237"/>
        <dbReference type="Rhea" id="RHEA-COMP:10747"/>
        <dbReference type="Rhea" id="RHEA-COMP:10748"/>
        <dbReference type="ChEBI" id="CHEBI:83833"/>
        <dbReference type="ChEBI" id="CHEBI:83834"/>
        <dbReference type="EC" id="5.2.1.8"/>
    </reaction>
</comment>
<gene>
    <name evidence="13" type="ORF">B0H50_1094</name>
</gene>
<dbReference type="GO" id="GO:0016853">
    <property type="term" value="F:isomerase activity"/>
    <property type="evidence" value="ECO:0007669"/>
    <property type="project" value="UniProtKB-KW"/>
</dbReference>
<evidence type="ECO:0000256" key="5">
    <source>
        <dbReference type="ARBA" id="ARBA00023110"/>
    </source>
</evidence>
<accession>A0ABX5LLP9</accession>
<evidence type="ECO:0000313" key="13">
    <source>
        <dbReference type="EMBL" id="PWL01915.1"/>
    </source>
</evidence>
<comment type="function">
    <text evidence="8">Also involved in hydrogenase metallocenter assembly, probably by participating in the nickel insertion step. This function in hydrogenase biosynthesis requires chaperone activity and the presence of the metal-binding domain, but not PPIase activity.</text>
</comment>
<dbReference type="PROSITE" id="PS50059">
    <property type="entry name" value="FKBP_PPIASE"/>
    <property type="match status" value="1"/>
</dbReference>
<evidence type="ECO:0000313" key="14">
    <source>
        <dbReference type="Proteomes" id="UP000245523"/>
    </source>
</evidence>
<name>A0ABX5LLP9_9BACT</name>
<feature type="domain" description="PPIase FKBP-type" evidence="12">
    <location>
        <begin position="7"/>
        <end position="71"/>
    </location>
</feature>
<dbReference type="InterPro" id="IPR046357">
    <property type="entry name" value="PPIase_dom_sf"/>
</dbReference>
<evidence type="ECO:0000256" key="7">
    <source>
        <dbReference type="ARBA" id="ARBA00023235"/>
    </source>
</evidence>
<evidence type="ECO:0000256" key="8">
    <source>
        <dbReference type="ARBA" id="ARBA00037071"/>
    </source>
</evidence>
<sequence>METVTKNKKISICYTLKNENGEIVEEVPDSVPFVYMHGCDSIISGLEEALDGHSVGEHIIAHVPFDKGYGPYRNDLIIKVSKEELKNIGEIWLGMELEMVNDTDSKEFSIPEDPRELYSKNDDDDETGIYVIREIQKDTVILDGNHPFAGKDLTFEVTIVGIDEASATELETGVPDEYEENDEGDDDFDEGEDFPEDEQNNFGRHWR</sequence>
<evidence type="ECO:0000256" key="4">
    <source>
        <dbReference type="ARBA" id="ARBA00022490"/>
    </source>
</evidence>
<feature type="region of interest" description="Disordered" evidence="11">
    <location>
        <begin position="166"/>
        <end position="207"/>
    </location>
</feature>
<keyword evidence="4" id="KW-0963">Cytoplasm</keyword>
<dbReference type="RefSeq" id="WP_106198594.1">
    <property type="nucleotide sequence ID" value="NZ_JAXEIU010000003.1"/>
</dbReference>
<comment type="similarity">
    <text evidence="3 10">Belongs to the FKBP-type PPIase family.</text>
</comment>
<keyword evidence="5 9" id="KW-0697">Rotamase</keyword>
<dbReference type="Gene3D" id="3.10.50.40">
    <property type="match status" value="1"/>
</dbReference>
<keyword evidence="14" id="KW-1185">Reference proteome</keyword>
<dbReference type="SUPFAM" id="SSF54534">
    <property type="entry name" value="FKBP-like"/>
    <property type="match status" value="1"/>
</dbReference>
<dbReference type="EMBL" id="QGHD01000009">
    <property type="protein sequence ID" value="PWL01915.1"/>
    <property type="molecule type" value="Genomic_DNA"/>
</dbReference>
<dbReference type="InterPro" id="IPR001179">
    <property type="entry name" value="PPIase_FKBP_dom"/>
</dbReference>
<comment type="caution">
    <text evidence="13">The sequence shown here is derived from an EMBL/GenBank/DDBJ whole genome shotgun (WGS) entry which is preliminary data.</text>
</comment>
<evidence type="ECO:0000259" key="12">
    <source>
        <dbReference type="PROSITE" id="PS50059"/>
    </source>
</evidence>
<evidence type="ECO:0000256" key="10">
    <source>
        <dbReference type="RuleBase" id="RU003915"/>
    </source>
</evidence>
<protein>
    <recommendedName>
        <fullName evidence="10">Peptidyl-prolyl cis-trans isomerase</fullName>
        <ecNumber evidence="10">5.2.1.8</ecNumber>
    </recommendedName>
</protein>
<evidence type="ECO:0000256" key="9">
    <source>
        <dbReference type="PROSITE-ProRule" id="PRU00277"/>
    </source>
</evidence>
<comment type="subcellular location">
    <subcellularLocation>
        <location evidence="2">Cytoplasm</location>
    </subcellularLocation>
</comment>
<evidence type="ECO:0000256" key="6">
    <source>
        <dbReference type="ARBA" id="ARBA00023186"/>
    </source>
</evidence>
<dbReference type="PANTHER" id="PTHR47861:SF3">
    <property type="entry name" value="FKBP-TYPE PEPTIDYL-PROLYL CIS-TRANS ISOMERASE SLYD"/>
    <property type="match status" value="1"/>
</dbReference>